<evidence type="ECO:0000256" key="1">
    <source>
        <dbReference type="SAM" id="MobiDB-lite"/>
    </source>
</evidence>
<comment type="caution">
    <text evidence="2">The sequence shown here is derived from an EMBL/GenBank/DDBJ whole genome shotgun (WGS) entry which is preliminary data.</text>
</comment>
<dbReference type="AlphaFoldDB" id="A0A6G0X4J8"/>
<protein>
    <submittedName>
        <fullName evidence="2">Uncharacterized protein</fullName>
    </submittedName>
</protein>
<dbReference type="EMBL" id="VJMJ01000103">
    <property type="protein sequence ID" value="KAF0734845.1"/>
    <property type="molecule type" value="Genomic_DNA"/>
</dbReference>
<dbReference type="Proteomes" id="UP000481153">
    <property type="component" value="Unassembled WGS sequence"/>
</dbReference>
<feature type="region of interest" description="Disordered" evidence="1">
    <location>
        <begin position="1"/>
        <end position="25"/>
    </location>
</feature>
<accession>A0A6G0X4J8</accession>
<evidence type="ECO:0000313" key="3">
    <source>
        <dbReference type="Proteomes" id="UP000481153"/>
    </source>
</evidence>
<reference evidence="2 3" key="1">
    <citation type="submission" date="2019-07" db="EMBL/GenBank/DDBJ databases">
        <title>Genomics analysis of Aphanomyces spp. identifies a new class of oomycete effector associated with host adaptation.</title>
        <authorList>
            <person name="Gaulin E."/>
        </authorList>
    </citation>
    <scope>NUCLEOTIDE SEQUENCE [LARGE SCALE GENOMIC DNA]</scope>
    <source>
        <strain evidence="2 3">ATCC 201684</strain>
    </source>
</reference>
<keyword evidence="3" id="KW-1185">Reference proteome</keyword>
<gene>
    <name evidence="2" type="ORF">Ae201684_008509</name>
</gene>
<name>A0A6G0X4J8_9STRA</name>
<evidence type="ECO:0000313" key="2">
    <source>
        <dbReference type="EMBL" id="KAF0734845.1"/>
    </source>
</evidence>
<proteinExistence type="predicted"/>
<dbReference type="VEuPathDB" id="FungiDB:AeMF1_010386"/>
<sequence>MNLRGDKALTSPRRREDSQRYDTHDDDMIRLEPSRKISRVSVEYDRPPRQIKHGRLAHLGTQHILRDWAARVIQSRYSHHKKRRRAKQRKVFHATAPKVMDVLIAEYIRCDFIPDILIDILTTKEEEYETVSPHEKMISAFYSCLVTDVTKELLIQIVKGMVQTLVDAYFYDAAAAHHANPWTKLTESFTTEWIQSVIREIVLASVSDLVESYFALQKQATVFDGLVDSLIVETASQSKKDMTIEGCYHVMIQETTTQLLHDMVLEEFTSAKTLREHSIQSQELSLISQASDPLVDHAILQTLLQLMAQRADRIAFKEACDHTLSFVLLKHLLGLQHCAANQEISVASSAVLTSCHNRIMQHNLFAMLTADLSIKLDELEAAIDHDELETP</sequence>
<organism evidence="2 3">
    <name type="scientific">Aphanomyces euteiches</name>
    <dbReference type="NCBI Taxonomy" id="100861"/>
    <lineage>
        <taxon>Eukaryota</taxon>
        <taxon>Sar</taxon>
        <taxon>Stramenopiles</taxon>
        <taxon>Oomycota</taxon>
        <taxon>Saprolegniomycetes</taxon>
        <taxon>Saprolegniales</taxon>
        <taxon>Verrucalvaceae</taxon>
        <taxon>Aphanomyces</taxon>
    </lineage>
</organism>